<name>A0A0L7R4M1_9HYME</name>
<dbReference type="InterPro" id="IPR029347">
    <property type="entry name" value="Raptor_N"/>
</dbReference>
<dbReference type="Proteomes" id="UP000053825">
    <property type="component" value="Unassembled WGS sequence"/>
</dbReference>
<organism evidence="6 7">
    <name type="scientific">Habropoda laboriosa</name>
    <dbReference type="NCBI Taxonomy" id="597456"/>
    <lineage>
        <taxon>Eukaryota</taxon>
        <taxon>Metazoa</taxon>
        <taxon>Ecdysozoa</taxon>
        <taxon>Arthropoda</taxon>
        <taxon>Hexapoda</taxon>
        <taxon>Insecta</taxon>
        <taxon>Pterygota</taxon>
        <taxon>Neoptera</taxon>
        <taxon>Endopterygota</taxon>
        <taxon>Hymenoptera</taxon>
        <taxon>Apocrita</taxon>
        <taxon>Aculeata</taxon>
        <taxon>Apoidea</taxon>
        <taxon>Anthophila</taxon>
        <taxon>Apidae</taxon>
        <taxon>Habropoda</taxon>
    </lineage>
</organism>
<dbReference type="GO" id="GO:0030674">
    <property type="term" value="F:protein-macromolecule adaptor activity"/>
    <property type="evidence" value="ECO:0007669"/>
    <property type="project" value="TreeGrafter"/>
</dbReference>
<evidence type="ECO:0000313" key="7">
    <source>
        <dbReference type="Proteomes" id="UP000053825"/>
    </source>
</evidence>
<dbReference type="GO" id="GO:0010506">
    <property type="term" value="P:regulation of autophagy"/>
    <property type="evidence" value="ECO:0007669"/>
    <property type="project" value="TreeGrafter"/>
</dbReference>
<dbReference type="SMART" id="SM00320">
    <property type="entry name" value="WD40"/>
    <property type="match status" value="6"/>
</dbReference>
<dbReference type="GO" id="GO:0005737">
    <property type="term" value="C:cytoplasm"/>
    <property type="evidence" value="ECO:0007669"/>
    <property type="project" value="TreeGrafter"/>
</dbReference>
<dbReference type="GO" id="GO:0030307">
    <property type="term" value="P:positive regulation of cell growth"/>
    <property type="evidence" value="ECO:0007669"/>
    <property type="project" value="TreeGrafter"/>
</dbReference>
<dbReference type="SUPFAM" id="SSF48371">
    <property type="entry name" value="ARM repeat"/>
    <property type="match status" value="1"/>
</dbReference>
<dbReference type="PANTHER" id="PTHR12848">
    <property type="entry name" value="REGULATORY-ASSOCIATED PROTEIN OF MTOR"/>
    <property type="match status" value="1"/>
</dbReference>
<dbReference type="InterPro" id="IPR016024">
    <property type="entry name" value="ARM-type_fold"/>
</dbReference>
<dbReference type="AlphaFoldDB" id="A0A0L7R4M1"/>
<dbReference type="Pfam" id="PF00400">
    <property type="entry name" value="WD40"/>
    <property type="match status" value="1"/>
</dbReference>
<dbReference type="PRINTS" id="PR01547">
    <property type="entry name" value="YEAST176DUF"/>
</dbReference>
<dbReference type="GO" id="GO:0038202">
    <property type="term" value="P:TORC1 signaling"/>
    <property type="evidence" value="ECO:0007669"/>
    <property type="project" value="TreeGrafter"/>
</dbReference>
<keyword evidence="2" id="KW-0677">Repeat</keyword>
<dbReference type="GO" id="GO:0071230">
    <property type="term" value="P:cellular response to amino acid stimulus"/>
    <property type="evidence" value="ECO:0007669"/>
    <property type="project" value="TreeGrafter"/>
</dbReference>
<dbReference type="InterPro" id="IPR004083">
    <property type="entry name" value="Raptor"/>
</dbReference>
<reference evidence="6 7" key="1">
    <citation type="submission" date="2015-07" db="EMBL/GenBank/DDBJ databases">
        <title>The genome of Habropoda laboriosa.</title>
        <authorList>
            <person name="Pan H."/>
            <person name="Kapheim K."/>
        </authorList>
    </citation>
    <scope>NUCLEOTIDE SEQUENCE [LARGE SCALE GENOMIC DNA]</scope>
    <source>
        <strain evidence="6">0110345459</strain>
    </source>
</reference>
<evidence type="ECO:0000256" key="2">
    <source>
        <dbReference type="ARBA" id="ARBA00022737"/>
    </source>
</evidence>
<dbReference type="Gene3D" id="2.130.10.10">
    <property type="entry name" value="YVTN repeat-like/Quinoprotein amine dehydrogenase"/>
    <property type="match status" value="2"/>
</dbReference>
<proteinExistence type="predicted"/>
<keyword evidence="1" id="KW-0853">WD repeat</keyword>
<keyword evidence="7" id="KW-1185">Reference proteome</keyword>
<dbReference type="SMART" id="SM01302">
    <property type="entry name" value="Raptor_N"/>
    <property type="match status" value="1"/>
</dbReference>
<dbReference type="InterPro" id="IPR036322">
    <property type="entry name" value="WD40_repeat_dom_sf"/>
</dbReference>
<feature type="domain" description="Raptor N-terminal CASPase-like" evidence="5">
    <location>
        <begin position="53"/>
        <end position="206"/>
    </location>
</feature>
<dbReference type="GO" id="GO:0009267">
    <property type="term" value="P:cellular response to starvation"/>
    <property type="evidence" value="ECO:0007669"/>
    <property type="project" value="TreeGrafter"/>
</dbReference>
<keyword evidence="4" id="KW-0472">Membrane</keyword>
<dbReference type="EMBL" id="KQ414657">
    <property type="protein sequence ID" value="KOC65830.1"/>
    <property type="molecule type" value="Genomic_DNA"/>
</dbReference>
<keyword evidence="4" id="KW-0812">Transmembrane</keyword>
<sequence>MSVIASKPCHEEENSKLTEEDDWKMQLAFCKARHTATIEGVNCITQTWRMKERMKTVSVALVLCLNVGVDPPDIVKTQPCARLECWIDPLSVSPQKALETIGSNLQKQYERWQPRARYKQSLDPTVEEVKKLCTSLRRNAKEERVLFHYNGHGVPKPTSNGEIWVFNRTYTQYIPLSVYDLQTWMGAPSIYVYDCSNAGIIVESFQQFAEQHEKEYEMEKQAVQQNRATGVAGATAPSYKNCIQLAACAANQILPMNPDLPADIFTSCLTTPIKIALRWFVMQNTSKLVPKISLDLIDKIPGQLTDRRTMLGELNWIFTAITDTIAWNTLPRDLFQRLFRQDLLVASLFRNFLLAERILRSYDCTPVSCPKLPPTYQHPMWQAWDLALDLCLAQLPSILENEDQFVHSPFFEEQLTAFQVWLTLGSKSRNPPEQLPIVLQVLLSQVHRLRALELLGRFLDLGPWAVNLALSVGIFPYVLKLLQSNARELRPLLVFIWAKILAVDSVSFNIKCLKIFEIIFYIFFKNFCFIVCLFYSVVRAASVYALGTFINSVTTRSEHANNIDQIIAMTLINTISHDMCPLVRKELVVALQWMVLHFENSFVTLALAEENSRKDLVVETLSPFSGMRRISSRDRLKMLSPNNTYSVDSTDGFGQDRIKRVSSSSSISSLGNNWEFVRKPCESLGHSSLGNLPSLSYGSVYMKLWHGLCSLDNDPHPAVAAMSQIVTNHIRSQVKGSSAPKEVIETKISSSLSLPPSPSNRTTYLSKGESPPTVNSGTDLLRSSRIPSHSNRSRKPIPNTISEEADEVTGIKTPLTTSQFVEWSCAQFAQPVSLESETESMNDMESRAHYEREWRYLRNKIQRREAREEQLRAVQSRVESQVFHTRCPQSPEVLTFHPFEPHLAVALKDSFGVWDCQTGTRLTYCASRGNKTSRITTLEFINAHDVTLLMAGSDDGSVRVWKNYSSMLNREPVLLTAWQALADIQPATKTTTATAGLVSKWEQKSLTLAVTGDVRIVRLWDAETELKKQDIPTGADCCATCIDVDGVGAMMTVGCGDGSVRLFDRRLPPLESRVMIWREHTAWVLGTSLRKTERSAPQLFTGSSSGDIRIFDLRKYSSVSNVQVTQGITALTAHEMADIFACGSTNHCISVYNTMGQQLNTIKFHEGFMATRISPVSCLSFHPYRVVLAAGRVDSTITAYASEPRR</sequence>
<accession>A0A0L7R4M1</accession>
<evidence type="ECO:0000259" key="5">
    <source>
        <dbReference type="SMART" id="SM01302"/>
    </source>
</evidence>
<dbReference type="InterPro" id="IPR015943">
    <property type="entry name" value="WD40/YVTN_repeat-like_dom_sf"/>
</dbReference>
<dbReference type="InterPro" id="IPR001680">
    <property type="entry name" value="WD40_rpt"/>
</dbReference>
<keyword evidence="4" id="KW-1133">Transmembrane helix</keyword>
<dbReference type="STRING" id="597456.A0A0L7R4M1"/>
<dbReference type="Pfam" id="PF14538">
    <property type="entry name" value="Raptor_N"/>
    <property type="match status" value="1"/>
</dbReference>
<feature type="transmembrane region" description="Helical" evidence="4">
    <location>
        <begin position="522"/>
        <end position="547"/>
    </location>
</feature>
<dbReference type="GO" id="GO:0031931">
    <property type="term" value="C:TORC1 complex"/>
    <property type="evidence" value="ECO:0007669"/>
    <property type="project" value="InterPro"/>
</dbReference>
<dbReference type="PANTHER" id="PTHR12848:SF16">
    <property type="entry name" value="REGULATORY-ASSOCIATED PROTEIN OF MTOR"/>
    <property type="match status" value="1"/>
</dbReference>
<feature type="region of interest" description="Disordered" evidence="3">
    <location>
        <begin position="748"/>
        <end position="803"/>
    </location>
</feature>
<evidence type="ECO:0000313" key="6">
    <source>
        <dbReference type="EMBL" id="KOC65830.1"/>
    </source>
</evidence>
<evidence type="ECO:0000256" key="1">
    <source>
        <dbReference type="ARBA" id="ARBA00022574"/>
    </source>
</evidence>
<evidence type="ECO:0000256" key="4">
    <source>
        <dbReference type="SAM" id="Phobius"/>
    </source>
</evidence>
<gene>
    <name evidence="6" type="ORF">WH47_10292</name>
</gene>
<dbReference type="SUPFAM" id="SSF50978">
    <property type="entry name" value="WD40 repeat-like"/>
    <property type="match status" value="1"/>
</dbReference>
<dbReference type="OrthoDB" id="10262360at2759"/>
<feature type="transmembrane region" description="Helical" evidence="4">
    <location>
        <begin position="458"/>
        <end position="479"/>
    </location>
</feature>
<evidence type="ECO:0000256" key="3">
    <source>
        <dbReference type="SAM" id="MobiDB-lite"/>
    </source>
</evidence>
<protein>
    <submittedName>
        <fullName evidence="6">Regulatory-associated protein of mTOR</fullName>
    </submittedName>
</protein>